<sequence length="205" mass="22960">MEREERCHYSSHCSYPAIEPHADPERTALFGRRRHGVPEEEVKPVGRTGTCPRAVVLASPCRRLSCHRWGSTEVDIGTSRGLATPREPQVAGEVGVTDEKWRMRGSKKPKYLLEPPELPSPDHLEEFVLTPPLATEATLRFSKRNASRMQDKMEDTAVKLACKNDPEGLQKEEAAGELRAGAEMIRNGTLQLMKLCDSVKQMIQT</sequence>
<evidence type="ECO:0000313" key="1">
    <source>
        <dbReference type="EnsemblPlants" id="TraesCS7A02G404600.1"/>
    </source>
</evidence>
<dbReference type="Gramene" id="TraesCS7A03G0979800.1">
    <property type="protein sequence ID" value="TraesCS7A03G0979800.1.CDS"/>
    <property type="gene ID" value="TraesCS7A03G0979800"/>
</dbReference>
<dbReference type="OMA" id="REERCHY"/>
<dbReference type="Gramene" id="TraesCAD_scaffold_022622_01G000400.1">
    <property type="protein sequence ID" value="TraesCAD_scaffold_022622_01G000400.1"/>
    <property type="gene ID" value="TraesCAD_scaffold_022622_01G000400"/>
</dbReference>
<dbReference type="Proteomes" id="UP000019116">
    <property type="component" value="Chromosome 7A"/>
</dbReference>
<accession>A0A3B6RNG7</accession>
<keyword evidence="2" id="KW-1185">Reference proteome</keyword>
<reference evidence="1" key="2">
    <citation type="submission" date="2018-10" db="UniProtKB">
        <authorList>
            <consortium name="EnsemblPlants"/>
        </authorList>
    </citation>
    <scope>IDENTIFICATION</scope>
</reference>
<dbReference type="Gramene" id="TraesJAG7A03G03956780.1">
    <property type="protein sequence ID" value="TraesJAG7A03G03956780.1"/>
    <property type="gene ID" value="TraesJAG7A03G03956780"/>
</dbReference>
<dbReference type="Gramene" id="TraesLDM7A03G03978230.1">
    <property type="protein sequence ID" value="TraesLDM7A03G03978230.1"/>
    <property type="gene ID" value="TraesLDM7A03G03978230"/>
</dbReference>
<name>A0A3B6RNG7_WHEAT</name>
<dbReference type="Gramene" id="TraesSYM7A03G03928770.1">
    <property type="protein sequence ID" value="TraesSYM7A03G03928770.1"/>
    <property type="gene ID" value="TraesSYM7A03G03928770"/>
</dbReference>
<dbReference type="Gramene" id="TraesCS7A02G404600.1">
    <property type="protein sequence ID" value="TraesCS7A02G404600.1"/>
    <property type="gene ID" value="TraesCS7A02G404600"/>
</dbReference>
<dbReference type="EnsemblPlants" id="TraesCS7A02G404600.1">
    <property type="protein sequence ID" value="TraesCS7A02G404600.1"/>
    <property type="gene ID" value="TraesCS7A02G404600"/>
</dbReference>
<organism evidence="1">
    <name type="scientific">Triticum aestivum</name>
    <name type="common">Wheat</name>
    <dbReference type="NCBI Taxonomy" id="4565"/>
    <lineage>
        <taxon>Eukaryota</taxon>
        <taxon>Viridiplantae</taxon>
        <taxon>Streptophyta</taxon>
        <taxon>Embryophyta</taxon>
        <taxon>Tracheophyta</taxon>
        <taxon>Spermatophyta</taxon>
        <taxon>Magnoliopsida</taxon>
        <taxon>Liliopsida</taxon>
        <taxon>Poales</taxon>
        <taxon>Poaceae</taxon>
        <taxon>BOP clade</taxon>
        <taxon>Pooideae</taxon>
        <taxon>Triticodae</taxon>
        <taxon>Triticeae</taxon>
        <taxon>Triticinae</taxon>
        <taxon>Triticum</taxon>
    </lineage>
</organism>
<proteinExistence type="predicted"/>
<reference evidence="1" key="1">
    <citation type="submission" date="2018-08" db="EMBL/GenBank/DDBJ databases">
        <authorList>
            <person name="Rossello M."/>
        </authorList>
    </citation>
    <scope>NUCLEOTIDE SEQUENCE [LARGE SCALE GENOMIC DNA]</scope>
    <source>
        <strain evidence="1">cv. Chinese Spring</strain>
    </source>
</reference>
<evidence type="ECO:0000313" key="2">
    <source>
        <dbReference type="Proteomes" id="UP000019116"/>
    </source>
</evidence>
<dbReference type="Gramene" id="TraesLAC7A03G03928740.1">
    <property type="protein sequence ID" value="TraesLAC7A03G03928740.1"/>
    <property type="gene ID" value="TraesLAC7A03G03928740"/>
</dbReference>
<protein>
    <submittedName>
        <fullName evidence="1">Uncharacterized protein</fullName>
    </submittedName>
</protein>
<dbReference type="Gramene" id="TraesNOR7A03G04018420.1">
    <property type="protein sequence ID" value="TraesNOR7A03G04018420.1"/>
    <property type="gene ID" value="TraesNOR7A03G04018420"/>
</dbReference>
<dbReference type="AlphaFoldDB" id="A0A3B6RNG7"/>